<dbReference type="InterPro" id="IPR002508">
    <property type="entry name" value="MurNAc-LAA_cat"/>
</dbReference>
<dbReference type="PANTHER" id="PTHR30404:SF0">
    <property type="entry name" value="N-ACETYLMURAMOYL-L-ALANINE AMIDASE AMIC"/>
    <property type="match status" value="1"/>
</dbReference>
<proteinExistence type="predicted"/>
<evidence type="ECO:0000313" key="4">
    <source>
        <dbReference type="Proteomes" id="UP001597497"/>
    </source>
</evidence>
<evidence type="ECO:0000259" key="2">
    <source>
        <dbReference type="SMART" id="SM00646"/>
    </source>
</evidence>
<dbReference type="PANTHER" id="PTHR30404">
    <property type="entry name" value="N-ACETYLMURAMOYL-L-ALANINE AMIDASE"/>
    <property type="match status" value="1"/>
</dbReference>
<dbReference type="Proteomes" id="UP001597497">
    <property type="component" value="Unassembled WGS sequence"/>
</dbReference>
<evidence type="ECO:0000256" key="1">
    <source>
        <dbReference type="ARBA" id="ARBA00022801"/>
    </source>
</evidence>
<dbReference type="InterPro" id="IPR050695">
    <property type="entry name" value="N-acetylmuramoyl_amidase_3"/>
</dbReference>
<name>A0ABW5R5J5_9BACL</name>
<dbReference type="Gene3D" id="3.40.630.40">
    <property type="entry name" value="Zn-dependent exopeptidases"/>
    <property type="match status" value="1"/>
</dbReference>
<keyword evidence="4" id="KW-1185">Reference proteome</keyword>
<comment type="caution">
    <text evidence="3">The sequence shown here is derived from an EMBL/GenBank/DDBJ whole genome shotgun (WGS) entry which is preliminary data.</text>
</comment>
<sequence length="237" mass="27200">MHSPIHRLWQAIIVGLVALVCTQGVAAAWSEPYAEITGADRCPVQVDVMIDAGHGGVDGGASYGRVLEKDLNLAIARRLYRTLQERGYRTILNRDRDVALSEENEWHRVSSRHLRDLSQRKHLAMTVRPKLLLSLHMNVSRDPRDRGPWVIYQHNRISYEAATIVQHHLNRLYDMQQVARMGKPYYLLRQDLVPAMIVEMGFISNPQDRSWLMTPHGQEQMAAALGDAMDEIFYLMY</sequence>
<protein>
    <submittedName>
        <fullName evidence="3">N-acetylmuramoyl-L-alanine amidase</fullName>
    </submittedName>
</protein>
<dbReference type="EMBL" id="JBHUMM010000001">
    <property type="protein sequence ID" value="MFD2670283.1"/>
    <property type="molecule type" value="Genomic_DNA"/>
</dbReference>
<dbReference type="SMART" id="SM00646">
    <property type="entry name" value="Ami_3"/>
    <property type="match status" value="1"/>
</dbReference>
<feature type="domain" description="MurNAc-LAA" evidence="2">
    <location>
        <begin position="121"/>
        <end position="230"/>
    </location>
</feature>
<organism evidence="3 4">
    <name type="scientific">Marinicrinis sediminis</name>
    <dbReference type="NCBI Taxonomy" id="1652465"/>
    <lineage>
        <taxon>Bacteria</taxon>
        <taxon>Bacillati</taxon>
        <taxon>Bacillota</taxon>
        <taxon>Bacilli</taxon>
        <taxon>Bacillales</taxon>
        <taxon>Paenibacillaceae</taxon>
    </lineage>
</organism>
<gene>
    <name evidence="3" type="ORF">ACFSUC_01520</name>
</gene>
<dbReference type="CDD" id="cd02696">
    <property type="entry name" value="MurNAc-LAA"/>
    <property type="match status" value="1"/>
</dbReference>
<dbReference type="SUPFAM" id="SSF53187">
    <property type="entry name" value="Zn-dependent exopeptidases"/>
    <property type="match status" value="1"/>
</dbReference>
<dbReference type="Pfam" id="PF01520">
    <property type="entry name" value="Amidase_3"/>
    <property type="match status" value="1"/>
</dbReference>
<dbReference type="RefSeq" id="WP_379927618.1">
    <property type="nucleotide sequence ID" value="NZ_JBHUMM010000001.1"/>
</dbReference>
<accession>A0ABW5R5J5</accession>
<keyword evidence="1" id="KW-0378">Hydrolase</keyword>
<reference evidence="4" key="1">
    <citation type="journal article" date="2019" name="Int. J. Syst. Evol. Microbiol.">
        <title>The Global Catalogue of Microorganisms (GCM) 10K type strain sequencing project: providing services to taxonomists for standard genome sequencing and annotation.</title>
        <authorList>
            <consortium name="The Broad Institute Genomics Platform"/>
            <consortium name="The Broad Institute Genome Sequencing Center for Infectious Disease"/>
            <person name="Wu L."/>
            <person name="Ma J."/>
        </authorList>
    </citation>
    <scope>NUCLEOTIDE SEQUENCE [LARGE SCALE GENOMIC DNA]</scope>
    <source>
        <strain evidence="4">KCTC 33676</strain>
    </source>
</reference>
<evidence type="ECO:0000313" key="3">
    <source>
        <dbReference type="EMBL" id="MFD2670283.1"/>
    </source>
</evidence>